<evidence type="ECO:0000313" key="2">
    <source>
        <dbReference type="Proteomes" id="UP000241769"/>
    </source>
</evidence>
<keyword evidence="2" id="KW-1185">Reference proteome</keyword>
<name>A0A2P6N5F2_9EUKA</name>
<comment type="caution">
    <text evidence="1">The sequence shown here is derived from an EMBL/GenBank/DDBJ whole genome shotgun (WGS) entry which is preliminary data.</text>
</comment>
<protein>
    <submittedName>
        <fullName evidence="1">Uncharacterized protein</fullName>
    </submittedName>
</protein>
<accession>A0A2P6N5F2</accession>
<evidence type="ECO:0000313" key="1">
    <source>
        <dbReference type="EMBL" id="PRP79181.1"/>
    </source>
</evidence>
<gene>
    <name evidence="1" type="ORF">PROFUN_13061</name>
</gene>
<reference evidence="1 2" key="1">
    <citation type="journal article" date="2018" name="Genome Biol. Evol.">
        <title>Multiple Roots of Fruiting Body Formation in Amoebozoa.</title>
        <authorList>
            <person name="Hillmann F."/>
            <person name="Forbes G."/>
            <person name="Novohradska S."/>
            <person name="Ferling I."/>
            <person name="Riege K."/>
            <person name="Groth M."/>
            <person name="Westermann M."/>
            <person name="Marz M."/>
            <person name="Spaller T."/>
            <person name="Winckler T."/>
            <person name="Schaap P."/>
            <person name="Glockner G."/>
        </authorList>
    </citation>
    <scope>NUCLEOTIDE SEQUENCE [LARGE SCALE GENOMIC DNA]</scope>
    <source>
        <strain evidence="1 2">Jena</strain>
    </source>
</reference>
<dbReference type="AlphaFoldDB" id="A0A2P6N5F2"/>
<dbReference type="EMBL" id="MDYQ01000194">
    <property type="protein sequence ID" value="PRP79181.1"/>
    <property type="molecule type" value="Genomic_DNA"/>
</dbReference>
<proteinExistence type="predicted"/>
<dbReference type="Proteomes" id="UP000241769">
    <property type="component" value="Unassembled WGS sequence"/>
</dbReference>
<dbReference type="InParanoid" id="A0A2P6N5F2"/>
<organism evidence="1 2">
    <name type="scientific">Planoprotostelium fungivorum</name>
    <dbReference type="NCBI Taxonomy" id="1890364"/>
    <lineage>
        <taxon>Eukaryota</taxon>
        <taxon>Amoebozoa</taxon>
        <taxon>Evosea</taxon>
        <taxon>Variosea</taxon>
        <taxon>Cavosteliida</taxon>
        <taxon>Cavosteliaceae</taxon>
        <taxon>Planoprotostelium</taxon>
    </lineage>
</organism>
<sequence>MSLAEKETEVANTAVCNYCHQWNHIAADEQTKKKMEVARLQRSREL</sequence>